<evidence type="ECO:0000313" key="8">
    <source>
        <dbReference type="Proteomes" id="UP001145021"/>
    </source>
</evidence>
<feature type="transmembrane region" description="Helical" evidence="6">
    <location>
        <begin position="7"/>
        <end position="30"/>
    </location>
</feature>
<evidence type="ECO:0000256" key="6">
    <source>
        <dbReference type="SAM" id="Phobius"/>
    </source>
</evidence>
<evidence type="ECO:0000256" key="1">
    <source>
        <dbReference type="ARBA" id="ARBA00004141"/>
    </source>
</evidence>
<organism evidence="7 8">
    <name type="scientific">Coemansia asiatica</name>
    <dbReference type="NCBI Taxonomy" id="1052880"/>
    <lineage>
        <taxon>Eukaryota</taxon>
        <taxon>Fungi</taxon>
        <taxon>Fungi incertae sedis</taxon>
        <taxon>Zoopagomycota</taxon>
        <taxon>Kickxellomycotina</taxon>
        <taxon>Kickxellomycetes</taxon>
        <taxon>Kickxellales</taxon>
        <taxon>Kickxellaceae</taxon>
        <taxon>Coemansia</taxon>
    </lineage>
</organism>
<sequence>MGYINRYLLLLAFNVLNILAFGVIVSVAIVNIVDHKAPTNLIIYYAYTGVLSLSLMLSELRIPRLLNSQARFLFSYTGRGIVLTYFGCIVYTNKLYGVIACAYTVSLGVLYMVVAWLPFVPLQHGILYNWSRWCREGSSQFYAGKHGDREIRESRSKGLMAEQSTLGLAFSSDAARIVERPADVLNSRLASSAAANGLNLAYGQCESSQSMQWLESLPKMASSVERAAAAAAAAAATAAVPFSIARRLSSGAGAAGSAHSALRGSPSGSGGTNDSFVYGLTMGTKRPQTTGDEYLDGIVNSSRFAQEMVENNDQGIVVRDLDSPARPYSSGLGSEVSDMPRPYSTASAASQPHAFSPASPLPHVRISSPMPYLVFAPESRESLNENMMHVTQALDSDQAVFYNYQLPHTNTPSNCSRAHL</sequence>
<comment type="caution">
    <text evidence="7">The sequence shown here is derived from an EMBL/GenBank/DDBJ whole genome shotgun (WGS) entry which is preliminary data.</text>
</comment>
<dbReference type="EMBL" id="JANBOH010000505">
    <property type="protein sequence ID" value="KAJ1642035.1"/>
    <property type="molecule type" value="Genomic_DNA"/>
</dbReference>
<name>A0A9W7XFZ1_9FUNG</name>
<keyword evidence="2 6" id="KW-0812">Transmembrane</keyword>
<evidence type="ECO:0000256" key="3">
    <source>
        <dbReference type="ARBA" id="ARBA00022989"/>
    </source>
</evidence>
<feature type="region of interest" description="Disordered" evidence="5">
    <location>
        <begin position="328"/>
        <end position="357"/>
    </location>
</feature>
<reference evidence="7" key="1">
    <citation type="submission" date="2022-07" db="EMBL/GenBank/DDBJ databases">
        <title>Phylogenomic reconstructions and comparative analyses of Kickxellomycotina fungi.</title>
        <authorList>
            <person name="Reynolds N.K."/>
            <person name="Stajich J.E."/>
            <person name="Barry K."/>
            <person name="Grigoriev I.V."/>
            <person name="Crous P."/>
            <person name="Smith M.E."/>
        </authorList>
    </citation>
    <scope>NUCLEOTIDE SEQUENCE</scope>
    <source>
        <strain evidence="7">NBRC 105413</strain>
    </source>
</reference>
<feature type="transmembrane region" description="Helical" evidence="6">
    <location>
        <begin position="98"/>
        <end position="122"/>
    </location>
</feature>
<evidence type="ECO:0008006" key="9">
    <source>
        <dbReference type="Google" id="ProtNLM"/>
    </source>
</evidence>
<comment type="subcellular location">
    <subcellularLocation>
        <location evidence="1">Membrane</location>
        <topology evidence="1">Multi-pass membrane protein</topology>
    </subcellularLocation>
</comment>
<evidence type="ECO:0000313" key="7">
    <source>
        <dbReference type="EMBL" id="KAJ1642035.1"/>
    </source>
</evidence>
<keyword evidence="4 6" id="KW-0472">Membrane</keyword>
<proteinExistence type="predicted"/>
<evidence type="ECO:0000256" key="2">
    <source>
        <dbReference type="ARBA" id="ARBA00022692"/>
    </source>
</evidence>
<evidence type="ECO:0000256" key="4">
    <source>
        <dbReference type="ARBA" id="ARBA00023136"/>
    </source>
</evidence>
<dbReference type="Proteomes" id="UP001145021">
    <property type="component" value="Unassembled WGS sequence"/>
</dbReference>
<protein>
    <recommendedName>
        <fullName evidence="9">COPI associated protein</fullName>
    </recommendedName>
</protein>
<dbReference type="PANTHER" id="PTHR28128:SF1">
    <property type="entry name" value="GOLGI APPARATUS MEMBRANE PROTEIN TVP15"/>
    <property type="match status" value="1"/>
</dbReference>
<gene>
    <name evidence="7" type="ORF">LPJ64_006079</name>
</gene>
<evidence type="ECO:0000256" key="5">
    <source>
        <dbReference type="SAM" id="MobiDB-lite"/>
    </source>
</evidence>
<accession>A0A9W7XFZ1</accession>
<dbReference type="PANTHER" id="PTHR28128">
    <property type="entry name" value="GOLGI APPARATUS MEMBRANE PROTEIN TVP15"/>
    <property type="match status" value="1"/>
</dbReference>
<feature type="transmembrane region" description="Helical" evidence="6">
    <location>
        <begin position="42"/>
        <end position="60"/>
    </location>
</feature>
<keyword evidence="8" id="KW-1185">Reference proteome</keyword>
<dbReference type="InterPro" id="IPR013714">
    <property type="entry name" value="Golgi_TVP15"/>
</dbReference>
<dbReference type="Pfam" id="PF08507">
    <property type="entry name" value="COPI_assoc"/>
    <property type="match status" value="1"/>
</dbReference>
<keyword evidence="3 6" id="KW-1133">Transmembrane helix</keyword>
<dbReference type="AlphaFoldDB" id="A0A9W7XFZ1"/>
<dbReference type="GO" id="GO:0016020">
    <property type="term" value="C:membrane"/>
    <property type="evidence" value="ECO:0007669"/>
    <property type="project" value="UniProtKB-SubCell"/>
</dbReference>